<sequence length="42" mass="4660">MFSQVKQRFSTIFINCKICQSVGLTSNNSALFTCLVIIAQFG</sequence>
<gene>
    <name evidence="1" type="ORF">HMPREF0495_01601</name>
</gene>
<dbReference type="EMBL" id="AWVK01000066">
    <property type="protein sequence ID" value="ERK43252.1"/>
    <property type="molecule type" value="Genomic_DNA"/>
</dbReference>
<protein>
    <submittedName>
        <fullName evidence="1">Uncharacterized protein</fullName>
    </submittedName>
</protein>
<organism evidence="1 2">
    <name type="scientific">Levilactobacillus brevis ATCC 14869 = DSM 20054</name>
    <dbReference type="NCBI Taxonomy" id="649758"/>
    <lineage>
        <taxon>Bacteria</taxon>
        <taxon>Bacillati</taxon>
        <taxon>Bacillota</taxon>
        <taxon>Bacilli</taxon>
        <taxon>Lactobacillales</taxon>
        <taxon>Lactobacillaceae</taxon>
        <taxon>Levilactobacillus</taxon>
    </lineage>
</organism>
<dbReference type="HOGENOM" id="CLU_3253108_0_0_9"/>
<evidence type="ECO:0000313" key="1">
    <source>
        <dbReference type="EMBL" id="ERK43252.1"/>
    </source>
</evidence>
<evidence type="ECO:0000313" key="2">
    <source>
        <dbReference type="Proteomes" id="UP000016644"/>
    </source>
</evidence>
<dbReference type="AlphaFoldDB" id="U2QWX5"/>
<name>U2QWX5_LEVBR</name>
<comment type="caution">
    <text evidence="1">The sequence shown here is derived from an EMBL/GenBank/DDBJ whole genome shotgun (WGS) entry which is preliminary data.</text>
</comment>
<reference evidence="1 2" key="1">
    <citation type="submission" date="2013-06" db="EMBL/GenBank/DDBJ databases">
        <authorList>
            <person name="Weinstock G."/>
            <person name="Sodergren E."/>
            <person name="Lobos E.A."/>
            <person name="Fulton L."/>
            <person name="Fulton R."/>
            <person name="Courtney L."/>
            <person name="Fronick C."/>
            <person name="O'Laughlin M."/>
            <person name="Godfrey J."/>
            <person name="Wilson R.M."/>
            <person name="Miner T."/>
            <person name="Farmer C."/>
            <person name="Delehaunty K."/>
            <person name="Cordes M."/>
            <person name="Minx P."/>
            <person name="Tomlinson C."/>
            <person name="Chen J."/>
            <person name="Wollam A."/>
            <person name="Pepin K.H."/>
            <person name="Bhonagiri V."/>
            <person name="Zhang X."/>
            <person name="Warren W."/>
            <person name="Mitreva M."/>
            <person name="Mardis E.R."/>
            <person name="Wilson R.K."/>
        </authorList>
    </citation>
    <scope>NUCLEOTIDE SEQUENCE [LARGE SCALE GENOMIC DNA]</scope>
    <source>
        <strain evidence="1 2">ATCC 14869</strain>
    </source>
</reference>
<proteinExistence type="predicted"/>
<accession>U2QWX5</accession>
<dbReference type="Proteomes" id="UP000016644">
    <property type="component" value="Unassembled WGS sequence"/>
</dbReference>